<organism evidence="7 8">
    <name type="scientific">Mya arenaria</name>
    <name type="common">Soft-shell clam</name>
    <dbReference type="NCBI Taxonomy" id="6604"/>
    <lineage>
        <taxon>Eukaryota</taxon>
        <taxon>Metazoa</taxon>
        <taxon>Spiralia</taxon>
        <taxon>Lophotrochozoa</taxon>
        <taxon>Mollusca</taxon>
        <taxon>Bivalvia</taxon>
        <taxon>Autobranchia</taxon>
        <taxon>Heteroconchia</taxon>
        <taxon>Euheterodonta</taxon>
        <taxon>Imparidentia</taxon>
        <taxon>Neoheterodontei</taxon>
        <taxon>Myida</taxon>
        <taxon>Myoidea</taxon>
        <taxon>Myidae</taxon>
        <taxon>Mya</taxon>
    </lineage>
</organism>
<gene>
    <name evidence="7" type="ORF">MAR_012933</name>
</gene>
<dbReference type="PANTHER" id="PTHR23249">
    <property type="entry name" value="TRAFFICKING PROTEIN PARTICLE COMPLEX SUBUNIT"/>
    <property type="match status" value="1"/>
</dbReference>
<sequence>MTIYNLYIFDRNGTCLHYAEWNRKKESGMPREETSKYKLHFYETASGLKIVLNTDLKVDSVKDILHEIYKN</sequence>
<proteinExistence type="inferred from homology"/>
<evidence type="ECO:0000313" key="7">
    <source>
        <dbReference type="EMBL" id="WAR27229.1"/>
    </source>
</evidence>
<dbReference type="Pfam" id="PF04099">
    <property type="entry name" value="Sybindin"/>
    <property type="match status" value="1"/>
</dbReference>
<protein>
    <recommendedName>
        <fullName evidence="6">Trafficking protein particle complex subunit</fullName>
    </recommendedName>
</protein>
<dbReference type="Proteomes" id="UP001164746">
    <property type="component" value="Chromosome 15"/>
</dbReference>
<comment type="subunit">
    <text evidence="6">Part of the multisubunit transport protein particle (TRAPP) complex.</text>
</comment>
<keyword evidence="8" id="KW-1185">Reference proteome</keyword>
<evidence type="ECO:0000256" key="4">
    <source>
        <dbReference type="ARBA" id="ARBA00023034"/>
    </source>
</evidence>
<evidence type="ECO:0000256" key="5">
    <source>
        <dbReference type="ARBA" id="ARBA00038167"/>
    </source>
</evidence>
<name>A0ABY7G1W3_MYAAR</name>
<dbReference type="InterPro" id="IPR011012">
    <property type="entry name" value="Longin-like_dom_sf"/>
</dbReference>
<keyword evidence="4 6" id="KW-0333">Golgi apparatus</keyword>
<dbReference type="EMBL" id="CP111026">
    <property type="protein sequence ID" value="WAR27229.1"/>
    <property type="molecule type" value="Genomic_DNA"/>
</dbReference>
<dbReference type="InterPro" id="IPR007233">
    <property type="entry name" value="TRAPPC"/>
</dbReference>
<evidence type="ECO:0000256" key="2">
    <source>
        <dbReference type="ARBA" id="ARBA00022824"/>
    </source>
</evidence>
<evidence type="ECO:0000256" key="3">
    <source>
        <dbReference type="ARBA" id="ARBA00022892"/>
    </source>
</evidence>
<accession>A0ABY7G1W3</accession>
<dbReference type="PANTHER" id="PTHR23249:SF16">
    <property type="entry name" value="TRAFFICKING PROTEIN PARTICLE COMPLEX SUBUNIT 1"/>
    <property type="match status" value="1"/>
</dbReference>
<evidence type="ECO:0000256" key="6">
    <source>
        <dbReference type="RuleBase" id="RU366065"/>
    </source>
</evidence>
<comment type="subcellular location">
    <subcellularLocation>
        <location evidence="6">Endoplasmic reticulum</location>
    </subcellularLocation>
    <subcellularLocation>
        <location evidence="6">Golgi apparatus</location>
        <location evidence="6">cis-Golgi network</location>
    </subcellularLocation>
</comment>
<evidence type="ECO:0000256" key="1">
    <source>
        <dbReference type="ARBA" id="ARBA00022448"/>
    </source>
</evidence>
<reference evidence="7" key="1">
    <citation type="submission" date="2022-11" db="EMBL/GenBank/DDBJ databases">
        <title>Centuries of genome instability and evolution in soft-shell clam transmissible cancer (bioRxiv).</title>
        <authorList>
            <person name="Hart S.F.M."/>
            <person name="Yonemitsu M.A."/>
            <person name="Giersch R.M."/>
            <person name="Beal B.F."/>
            <person name="Arriagada G."/>
            <person name="Davis B.W."/>
            <person name="Ostrander E.A."/>
            <person name="Goff S.P."/>
            <person name="Metzger M.J."/>
        </authorList>
    </citation>
    <scope>NUCLEOTIDE SEQUENCE</scope>
    <source>
        <strain evidence="7">MELC-2E11</strain>
        <tissue evidence="7">Siphon/mantle</tissue>
    </source>
</reference>
<evidence type="ECO:0000313" key="8">
    <source>
        <dbReference type="Proteomes" id="UP001164746"/>
    </source>
</evidence>
<keyword evidence="3 6" id="KW-0931">ER-Golgi transport</keyword>
<keyword evidence="1 6" id="KW-0813">Transport</keyword>
<dbReference type="SMART" id="SM01399">
    <property type="entry name" value="Sybindin"/>
    <property type="match status" value="1"/>
</dbReference>
<dbReference type="SUPFAM" id="SSF64356">
    <property type="entry name" value="SNARE-like"/>
    <property type="match status" value="1"/>
</dbReference>
<feature type="non-terminal residue" evidence="7">
    <location>
        <position position="71"/>
    </location>
</feature>
<keyword evidence="2 6" id="KW-0256">Endoplasmic reticulum</keyword>
<comment type="similarity">
    <text evidence="5">Belongs to the TRAPP small subunits family. BET5 subfamily.</text>
</comment>
<dbReference type="Gene3D" id="3.30.450.70">
    <property type="match status" value="2"/>
</dbReference>